<keyword evidence="2" id="KW-0812">Transmembrane</keyword>
<keyword evidence="2" id="KW-0472">Membrane</keyword>
<dbReference type="Proteomes" id="UP001239782">
    <property type="component" value="Chromosome"/>
</dbReference>
<evidence type="ECO:0000313" key="3">
    <source>
        <dbReference type="EMBL" id="WMS88516.1"/>
    </source>
</evidence>
<dbReference type="SUPFAM" id="SSF48452">
    <property type="entry name" value="TPR-like"/>
    <property type="match status" value="1"/>
</dbReference>
<feature type="transmembrane region" description="Helical" evidence="2">
    <location>
        <begin position="91"/>
        <end position="111"/>
    </location>
</feature>
<dbReference type="InterPro" id="IPR019734">
    <property type="entry name" value="TPR_rpt"/>
</dbReference>
<keyword evidence="2" id="KW-1133">Transmembrane helix</keyword>
<dbReference type="AlphaFoldDB" id="A0AA51RVQ2"/>
<dbReference type="RefSeq" id="WP_309203730.1">
    <property type="nucleotide sequence ID" value="NZ_CP133548.1"/>
</dbReference>
<gene>
    <name evidence="3" type="ORF">Q9312_06260</name>
</gene>
<feature type="transmembrane region" description="Helical" evidence="2">
    <location>
        <begin position="64"/>
        <end position="84"/>
    </location>
</feature>
<feature type="transmembrane region" description="Helical" evidence="2">
    <location>
        <begin position="203"/>
        <end position="226"/>
    </location>
</feature>
<accession>A0AA51RVQ2</accession>
<keyword evidence="1" id="KW-0802">TPR repeat</keyword>
<evidence type="ECO:0000256" key="2">
    <source>
        <dbReference type="SAM" id="Phobius"/>
    </source>
</evidence>
<dbReference type="KEGG" id="plei:Q9312_06260"/>
<protein>
    <recommendedName>
        <fullName evidence="5">B box-type domain-containing protein</fullName>
    </recommendedName>
</protein>
<feature type="repeat" description="TPR" evidence="1">
    <location>
        <begin position="303"/>
        <end position="336"/>
    </location>
</feature>
<proteinExistence type="predicted"/>
<dbReference type="Gene3D" id="1.25.40.10">
    <property type="entry name" value="Tetratricopeptide repeat domain"/>
    <property type="match status" value="1"/>
</dbReference>
<feature type="transmembrane region" description="Helical" evidence="2">
    <location>
        <begin position="138"/>
        <end position="156"/>
    </location>
</feature>
<evidence type="ECO:0008006" key="5">
    <source>
        <dbReference type="Google" id="ProtNLM"/>
    </source>
</evidence>
<reference evidence="3 4" key="1">
    <citation type="submission" date="2023-08" db="EMBL/GenBank/DDBJ databases">
        <title>Pleionea litopenaei sp. nov., isolated from stomach of juvenile Litopenaeus vannamei.</title>
        <authorList>
            <person name="Rho A.M."/>
            <person name="Hwang C.Y."/>
        </authorList>
    </citation>
    <scope>NUCLEOTIDE SEQUENCE [LARGE SCALE GENOMIC DNA]</scope>
    <source>
        <strain evidence="3 4">HL-JVS1</strain>
    </source>
</reference>
<keyword evidence="4" id="KW-1185">Reference proteome</keyword>
<sequence length="479" mass="54802">MDCKYHPSVNATWYCSKCDVAFCVDCVPSTEQGSFVRCSLCRTYLEPLGISQSVTPFWLNLGQFFLYPLNLPMMLLVFGLSLVYSMFIVSFGLSLVSLLLHLVWFAIVYRISFSIMELSAHGEQKFSHLGKLLATRNGWSYIKLLCATALIGFLVYKALMWSLILGVLLTLLFIFAYPAVNIILCVDRSLFSAANPFRMIEVIYSIGWSYAIVFIFVVLFSLSTSFSMDLMTSIFPGKLAILMTNMFFLYFTFTMYKMLGYVVFQYHYELGFSVNRSQINQNVKTHGKSSATKSSGSEASVVGKNGIIEAQVFIQEGRYEDAEQVLRQALSAEPKNNQIYELLYKLFALVGKHDLMVKLCEKQLPLLVEQKAKNLIKISYFKVLEYNPEYFPSDPKVIDYLITCMDRKDEVKQAYRLFRFLKEHHIDYPSMASLSFYLAKLFAEKLNRRSDAAKLISWGINLADGDLKTSMKQYLSHLS</sequence>
<evidence type="ECO:0000313" key="4">
    <source>
        <dbReference type="Proteomes" id="UP001239782"/>
    </source>
</evidence>
<evidence type="ECO:0000256" key="1">
    <source>
        <dbReference type="PROSITE-ProRule" id="PRU00339"/>
    </source>
</evidence>
<feature type="transmembrane region" description="Helical" evidence="2">
    <location>
        <begin position="163"/>
        <end position="183"/>
    </location>
</feature>
<name>A0AA51RVQ2_9GAMM</name>
<dbReference type="PROSITE" id="PS50005">
    <property type="entry name" value="TPR"/>
    <property type="match status" value="1"/>
</dbReference>
<organism evidence="3 4">
    <name type="scientific">Pleionea litopenaei</name>
    <dbReference type="NCBI Taxonomy" id="3070815"/>
    <lineage>
        <taxon>Bacteria</taxon>
        <taxon>Pseudomonadati</taxon>
        <taxon>Pseudomonadota</taxon>
        <taxon>Gammaproteobacteria</taxon>
        <taxon>Oceanospirillales</taxon>
        <taxon>Pleioneaceae</taxon>
        <taxon>Pleionea</taxon>
    </lineage>
</organism>
<dbReference type="InterPro" id="IPR011990">
    <property type="entry name" value="TPR-like_helical_dom_sf"/>
</dbReference>
<dbReference type="EMBL" id="CP133548">
    <property type="protein sequence ID" value="WMS88516.1"/>
    <property type="molecule type" value="Genomic_DNA"/>
</dbReference>